<organism evidence="1 2">
    <name type="scientific">Diabrotica virgifera virgifera</name>
    <name type="common">western corn rootworm</name>
    <dbReference type="NCBI Taxonomy" id="50390"/>
    <lineage>
        <taxon>Eukaryota</taxon>
        <taxon>Metazoa</taxon>
        <taxon>Ecdysozoa</taxon>
        <taxon>Arthropoda</taxon>
        <taxon>Hexapoda</taxon>
        <taxon>Insecta</taxon>
        <taxon>Pterygota</taxon>
        <taxon>Neoptera</taxon>
        <taxon>Endopterygota</taxon>
        <taxon>Coleoptera</taxon>
        <taxon>Polyphaga</taxon>
        <taxon>Cucujiformia</taxon>
        <taxon>Chrysomeloidea</taxon>
        <taxon>Chrysomelidae</taxon>
        <taxon>Galerucinae</taxon>
        <taxon>Diabroticina</taxon>
        <taxon>Diabroticites</taxon>
        <taxon>Diabrotica</taxon>
    </lineage>
</organism>
<sequence length="169" mass="19333">MRHKKIGIKGLGLNSQVKAIIYNVTTFMEQEAAHFKTTENLLIPLSKLTDRILAATGISKNTLTKIRKEGRDVNKNGATSLSFKSPKRKRCRSKKIELSSGQVKTIKNIIYDFYTIEKRSPTINESAERSGLQKTRKETEYVATKSKRKVYKANVTHFFIIFRNVSKLH</sequence>
<dbReference type="GeneID" id="126879087"/>
<accession>A0ABM5JJ45</accession>
<evidence type="ECO:0000313" key="2">
    <source>
        <dbReference type="Proteomes" id="UP001652700"/>
    </source>
</evidence>
<dbReference type="RefSeq" id="XP_050497960.1">
    <property type="nucleotide sequence ID" value="XM_050642003.1"/>
</dbReference>
<dbReference type="Proteomes" id="UP001652700">
    <property type="component" value="Unplaced"/>
</dbReference>
<name>A0ABM5JJ45_DIAVI</name>
<dbReference type="EnsemblMetazoa" id="XM_050642003.1">
    <property type="protein sequence ID" value="XP_050497960.1"/>
    <property type="gene ID" value="LOC126879087"/>
</dbReference>
<keyword evidence="2" id="KW-1185">Reference proteome</keyword>
<evidence type="ECO:0000313" key="1">
    <source>
        <dbReference type="EnsemblMetazoa" id="XP_050497960.1"/>
    </source>
</evidence>
<proteinExistence type="predicted"/>
<reference evidence="1" key="1">
    <citation type="submission" date="2025-05" db="UniProtKB">
        <authorList>
            <consortium name="EnsemblMetazoa"/>
        </authorList>
    </citation>
    <scope>IDENTIFICATION</scope>
</reference>
<protein>
    <submittedName>
        <fullName evidence="1">Uncharacterized protein</fullName>
    </submittedName>
</protein>